<reference evidence="3" key="1">
    <citation type="submission" date="2015-07" db="EMBL/GenBank/DDBJ databases">
        <title>Complete genome sequence and phylogenetic analysis of Limnochorda pilosa.</title>
        <authorList>
            <person name="Watanabe M."/>
            <person name="Kojima H."/>
            <person name="Fukui M."/>
        </authorList>
    </citation>
    <scope>NUCLEOTIDE SEQUENCE [LARGE SCALE GENOMIC DNA]</scope>
    <source>
        <strain evidence="3">HC45</strain>
    </source>
</reference>
<proteinExistence type="predicted"/>
<feature type="compositionally biased region" description="Low complexity" evidence="1">
    <location>
        <begin position="213"/>
        <end position="224"/>
    </location>
</feature>
<keyword evidence="3" id="KW-1185">Reference proteome</keyword>
<gene>
    <name evidence="2" type="ORF">LIP_3613</name>
</gene>
<sequence>MQPLEAERIAREIDILEERRALAQEEAAWCQAQAPVFRSATAGRRREMEAAGFAPPGGGGVPLDGWLQWLDRLAPLLEAMGPPSGPLAKILTLWRQVKGVQAVMGGHEDRSGASPGRKPSVSELASLVQRGAAGGEDPMGLAQGQKLDPESASFLRSLGVEASAGEEMTEALRRIATGLNAGQKAELKEKASKLLEGLLGAAPGGPRGRAGDPRSAGGPPGARA</sequence>
<name>A0A0K2SQN8_LIMPI</name>
<accession>A0A0K2SQN8</accession>
<protein>
    <submittedName>
        <fullName evidence="2">Uncharacterized protein</fullName>
    </submittedName>
</protein>
<feature type="region of interest" description="Disordered" evidence="1">
    <location>
        <begin position="198"/>
        <end position="224"/>
    </location>
</feature>
<reference evidence="3" key="2">
    <citation type="journal article" date="2016" name="Int. J. Syst. Evol. Microbiol.">
        <title>Complete genome sequence and cell structure of Limnochorda pilosa, a Gram-negative spore-former within the phylum Firmicutes.</title>
        <authorList>
            <person name="Watanabe M."/>
            <person name="Kojima H."/>
            <person name="Fukui M."/>
        </authorList>
    </citation>
    <scope>NUCLEOTIDE SEQUENCE [LARGE SCALE GENOMIC DNA]</scope>
    <source>
        <strain evidence="3">HC45</strain>
    </source>
</reference>
<evidence type="ECO:0000313" key="3">
    <source>
        <dbReference type="Proteomes" id="UP000065807"/>
    </source>
</evidence>
<dbReference type="RefSeq" id="WP_068141116.1">
    <property type="nucleotide sequence ID" value="NZ_AP014924.1"/>
</dbReference>
<dbReference type="KEGG" id="lpil:LIP_3613"/>
<evidence type="ECO:0000313" key="2">
    <source>
        <dbReference type="EMBL" id="BAS29421.1"/>
    </source>
</evidence>
<dbReference type="STRING" id="1555112.LIP_3613"/>
<evidence type="ECO:0000256" key="1">
    <source>
        <dbReference type="SAM" id="MobiDB-lite"/>
    </source>
</evidence>
<dbReference type="AlphaFoldDB" id="A0A0K2SQN8"/>
<organism evidence="2 3">
    <name type="scientific">Limnochorda pilosa</name>
    <dbReference type="NCBI Taxonomy" id="1555112"/>
    <lineage>
        <taxon>Bacteria</taxon>
        <taxon>Bacillati</taxon>
        <taxon>Bacillota</taxon>
        <taxon>Limnochordia</taxon>
        <taxon>Limnochordales</taxon>
        <taxon>Limnochordaceae</taxon>
        <taxon>Limnochorda</taxon>
    </lineage>
</organism>
<dbReference type="Proteomes" id="UP000065807">
    <property type="component" value="Chromosome"/>
</dbReference>
<dbReference type="EMBL" id="AP014924">
    <property type="protein sequence ID" value="BAS29421.1"/>
    <property type="molecule type" value="Genomic_DNA"/>
</dbReference>